<feature type="transmembrane region" description="Helical" evidence="2">
    <location>
        <begin position="7"/>
        <end position="26"/>
    </location>
</feature>
<evidence type="ECO:0000256" key="2">
    <source>
        <dbReference type="SAM" id="Phobius"/>
    </source>
</evidence>
<feature type="transmembrane region" description="Helical" evidence="2">
    <location>
        <begin position="167"/>
        <end position="188"/>
    </location>
</feature>
<feature type="transmembrane region" description="Helical" evidence="2">
    <location>
        <begin position="374"/>
        <end position="392"/>
    </location>
</feature>
<proteinExistence type="predicted"/>
<dbReference type="Proteomes" id="UP001158045">
    <property type="component" value="Unassembled WGS sequence"/>
</dbReference>
<feature type="transmembrane region" description="Helical" evidence="2">
    <location>
        <begin position="241"/>
        <end position="260"/>
    </location>
</feature>
<comment type="caution">
    <text evidence="3">The sequence shown here is derived from an EMBL/GenBank/DDBJ whole genome shotgun (WGS) entry which is preliminary data.</text>
</comment>
<gene>
    <name evidence="3" type="ORF">QE109_02750</name>
</gene>
<feature type="transmembrane region" description="Helical" evidence="2">
    <location>
        <begin position="133"/>
        <end position="152"/>
    </location>
</feature>
<keyword evidence="2" id="KW-0472">Membrane</keyword>
<dbReference type="RefSeq" id="WP_281092846.1">
    <property type="nucleotide sequence ID" value="NZ_JARYZI010000001.1"/>
</dbReference>
<evidence type="ECO:0000256" key="1">
    <source>
        <dbReference type="ARBA" id="ARBA00004651"/>
    </source>
</evidence>
<protein>
    <submittedName>
        <fullName evidence="3">MFS transporter</fullName>
    </submittedName>
</protein>
<evidence type="ECO:0000313" key="4">
    <source>
        <dbReference type="Proteomes" id="UP001158045"/>
    </source>
</evidence>
<dbReference type="InterPro" id="IPR036259">
    <property type="entry name" value="MFS_trans_sf"/>
</dbReference>
<feature type="transmembrane region" description="Helical" evidence="2">
    <location>
        <begin position="208"/>
        <end position="229"/>
    </location>
</feature>
<organism evidence="3 4">
    <name type="scientific">Fusibacter bizertensis</name>
    <dbReference type="NCBI Taxonomy" id="1488331"/>
    <lineage>
        <taxon>Bacteria</taxon>
        <taxon>Bacillati</taxon>
        <taxon>Bacillota</taxon>
        <taxon>Clostridia</taxon>
        <taxon>Eubacteriales</taxon>
        <taxon>Eubacteriales Family XII. Incertae Sedis</taxon>
        <taxon>Fusibacter</taxon>
    </lineage>
</organism>
<keyword evidence="4" id="KW-1185">Reference proteome</keyword>
<dbReference type="SUPFAM" id="SSF103473">
    <property type="entry name" value="MFS general substrate transporter"/>
    <property type="match status" value="1"/>
</dbReference>
<keyword evidence="2" id="KW-0812">Transmembrane</keyword>
<reference evidence="3 4" key="1">
    <citation type="submission" date="2023-04" db="EMBL/GenBank/DDBJ databases">
        <title>Fusibacter bizertensis strain WBS, isolated from littoral bottom sediments of the Arctic seas - biochemical and genomic analysis.</title>
        <authorList>
            <person name="Brioukhanov A.L."/>
        </authorList>
    </citation>
    <scope>NUCLEOTIDE SEQUENCE [LARGE SCALE GENOMIC DNA]</scope>
    <source>
        <strain evidence="3 4">WBS</strain>
    </source>
</reference>
<accession>A0ABT6N9F7</accession>
<comment type="subcellular location">
    <subcellularLocation>
        <location evidence="1">Cell membrane</location>
        <topology evidence="1">Multi-pass membrane protein</topology>
    </subcellularLocation>
</comment>
<dbReference type="Pfam" id="PF07690">
    <property type="entry name" value="MFS_1"/>
    <property type="match status" value="1"/>
</dbReference>
<feature type="transmembrane region" description="Helical" evidence="2">
    <location>
        <begin position="350"/>
        <end position="368"/>
    </location>
</feature>
<dbReference type="Gene3D" id="1.20.1250.20">
    <property type="entry name" value="MFS general substrate transporter like domains"/>
    <property type="match status" value="2"/>
</dbReference>
<feature type="transmembrane region" description="Helical" evidence="2">
    <location>
        <begin position="272"/>
        <end position="295"/>
    </location>
</feature>
<sequence>MKKEVKIYFAILALTAFGLGMTNNVISNFFKDAYNVTAYQRGFLEFPRELPGLISVFVIAGLSFLSDIRISMVAQLLSVIGIFVLGIYTPSFNVMIVFIFINSLGMHLFFPLQDSIGLELVEKENMGKRLGQFKGFFTGVQMVASLFVFFGFKMGFMSFEKSMKTPFIIAAVMFLGVFVLLLFLDRIVSVNKPHVKQSGYVFRKEYKYYYTLVILFGVQKQIMMVYGPWVLIDLLSKKADTISILTVIGSFIGIFFIPAIGRLLDKYGVKKLLYFDALSFIGVYLVYGLLAMGYVNGSIQTAGLGVMLAYGIFIIDRMSTQMGIVRTIYLRKIALFQSDVTPTLTLGQSMDHFVSIICAYLGGIIWSVWGPQYIFFLAAGLSFINLFVAYKVDIKN</sequence>
<evidence type="ECO:0000313" key="3">
    <source>
        <dbReference type="EMBL" id="MDH8677048.1"/>
    </source>
</evidence>
<name>A0ABT6N9F7_9FIRM</name>
<keyword evidence="2" id="KW-1133">Transmembrane helix</keyword>
<dbReference type="InterPro" id="IPR011701">
    <property type="entry name" value="MFS"/>
</dbReference>
<dbReference type="EMBL" id="JARYZI010000001">
    <property type="protein sequence ID" value="MDH8677048.1"/>
    <property type="molecule type" value="Genomic_DNA"/>
</dbReference>